<dbReference type="PANTHER" id="PTHR32089">
    <property type="entry name" value="METHYL-ACCEPTING CHEMOTAXIS PROTEIN MCPB"/>
    <property type="match status" value="1"/>
</dbReference>
<dbReference type="GO" id="GO:0007165">
    <property type="term" value="P:signal transduction"/>
    <property type="evidence" value="ECO:0007669"/>
    <property type="project" value="UniProtKB-KW"/>
</dbReference>
<evidence type="ECO:0000256" key="1">
    <source>
        <dbReference type="ARBA" id="ARBA00004141"/>
    </source>
</evidence>
<dbReference type="InterPro" id="IPR004089">
    <property type="entry name" value="MCPsignal_dom"/>
</dbReference>
<evidence type="ECO:0000256" key="3">
    <source>
        <dbReference type="ARBA" id="ARBA00022989"/>
    </source>
</evidence>
<evidence type="ECO:0000256" key="7">
    <source>
        <dbReference type="PROSITE-ProRule" id="PRU00284"/>
    </source>
</evidence>
<name>A0A839IJG9_9GAMM</name>
<accession>A0A839IJG9</accession>
<dbReference type="SMART" id="SM00283">
    <property type="entry name" value="MA"/>
    <property type="match status" value="1"/>
</dbReference>
<feature type="domain" description="Methyl-accepting transducer" evidence="10">
    <location>
        <begin position="350"/>
        <end position="586"/>
    </location>
</feature>
<evidence type="ECO:0000259" key="10">
    <source>
        <dbReference type="PROSITE" id="PS50111"/>
    </source>
</evidence>
<feature type="transmembrane region" description="Helical" evidence="9">
    <location>
        <begin position="6"/>
        <end position="25"/>
    </location>
</feature>
<feature type="domain" description="HAMP" evidence="11">
    <location>
        <begin position="291"/>
        <end position="345"/>
    </location>
</feature>
<keyword evidence="3 9" id="KW-1133">Transmembrane helix</keyword>
<keyword evidence="2 9" id="KW-0812">Transmembrane</keyword>
<dbReference type="Pfam" id="PF00015">
    <property type="entry name" value="MCPsignal"/>
    <property type="match status" value="1"/>
</dbReference>
<evidence type="ECO:0000256" key="5">
    <source>
        <dbReference type="ARBA" id="ARBA00023224"/>
    </source>
</evidence>
<dbReference type="PROSITE" id="PS50885">
    <property type="entry name" value="HAMP"/>
    <property type="match status" value="1"/>
</dbReference>
<dbReference type="AlphaFoldDB" id="A0A839IJG9"/>
<feature type="coiled-coil region" evidence="8">
    <location>
        <begin position="61"/>
        <end position="88"/>
    </location>
</feature>
<dbReference type="PANTHER" id="PTHR32089:SF119">
    <property type="entry name" value="METHYL-ACCEPTING CHEMOTAXIS PROTEIN CTPL"/>
    <property type="match status" value="1"/>
</dbReference>
<dbReference type="Proteomes" id="UP000565262">
    <property type="component" value="Unassembled WGS sequence"/>
</dbReference>
<sequence>MSIRQRFILLIAGSIAGFFSILILLNHTLNQLEQLYLTEDKLSSSHIQLQLMARKAQNFSLNNQEESAQEFQQQADELKQTLKLLEEQFRQQELPLPPLSRVIQGTSRYTEAFSQLRTQKLNLGLTPVTGMYGQLRKAVHQAEQRIKDAGQTQLTAAMLMLRRHEKDFMLRHQIKYVQKFDSSFQIFEQQLDNASALNPQQKDGIRQPMQQYQQTFKRFVQVSRSVGLDESQGALGELNARSQQLIQELDALHNDTRTQIESLISSKRLNAMVLTVLLCVVLTMATVWLAWRVVSRINLVVGHMKEISDGDGNLSVHLNSQSPDELGELSRAFNRFTEKIRNSVSHAAETATTLESRANQLHNTANSTLETCHQQDSQLQELSQALSNTTSYSQQVESRVEAASDMTRVISTQSDEIAQLSQQNQTASKQLITDVEAAVQEIEQLEADSQKISEVMASIAEIAAQTNLLALNAAIEAARAGEQGRGFAVVADEVRNLSLKTQDSAVQIYQQIDQLQDKIRHATQVIRNTQSSTNERLRHNERIDELFSSIEHRISELNTQNQAIVDISQQQIATMHQAEQQLYATQEAMRSNLESADTNRHTSDQLFELSGMLKQEMGRFTV</sequence>
<comment type="subcellular location">
    <subcellularLocation>
        <location evidence="1">Membrane</location>
        <topology evidence="1">Multi-pass membrane protein</topology>
    </subcellularLocation>
</comment>
<evidence type="ECO:0000256" key="4">
    <source>
        <dbReference type="ARBA" id="ARBA00023136"/>
    </source>
</evidence>
<keyword evidence="13" id="KW-1185">Reference proteome</keyword>
<comment type="caution">
    <text evidence="12">The sequence shown here is derived from an EMBL/GenBank/DDBJ whole genome shotgun (WGS) entry which is preliminary data.</text>
</comment>
<feature type="transmembrane region" description="Helical" evidence="9">
    <location>
        <begin position="269"/>
        <end position="291"/>
    </location>
</feature>
<feature type="coiled-coil region" evidence="8">
    <location>
        <begin position="228"/>
        <end position="255"/>
    </location>
</feature>
<keyword evidence="4 9" id="KW-0472">Membrane</keyword>
<dbReference type="GO" id="GO:0006935">
    <property type="term" value="P:chemotaxis"/>
    <property type="evidence" value="ECO:0007669"/>
    <property type="project" value="InterPro"/>
</dbReference>
<dbReference type="PRINTS" id="PR00260">
    <property type="entry name" value="CHEMTRNSDUCR"/>
</dbReference>
<dbReference type="SUPFAM" id="SSF58104">
    <property type="entry name" value="Methyl-accepting chemotaxis protein (MCP) signaling domain"/>
    <property type="match status" value="1"/>
</dbReference>
<dbReference type="SMART" id="SM00304">
    <property type="entry name" value="HAMP"/>
    <property type="match status" value="1"/>
</dbReference>
<evidence type="ECO:0000256" key="8">
    <source>
        <dbReference type="SAM" id="Coils"/>
    </source>
</evidence>
<protein>
    <submittedName>
        <fullName evidence="12">Methyl-accepting chemotaxis protein</fullName>
    </submittedName>
</protein>
<evidence type="ECO:0000313" key="13">
    <source>
        <dbReference type="Proteomes" id="UP000565262"/>
    </source>
</evidence>
<dbReference type="InterPro" id="IPR032255">
    <property type="entry name" value="HBM"/>
</dbReference>
<dbReference type="EMBL" id="JACJFM010000001">
    <property type="protein sequence ID" value="MBB1485051.1"/>
    <property type="molecule type" value="Genomic_DNA"/>
</dbReference>
<dbReference type="InterPro" id="IPR004090">
    <property type="entry name" value="Chemotax_Me-accpt_rcpt"/>
</dbReference>
<dbReference type="GO" id="GO:0016020">
    <property type="term" value="C:membrane"/>
    <property type="evidence" value="ECO:0007669"/>
    <property type="project" value="UniProtKB-SubCell"/>
</dbReference>
<dbReference type="CDD" id="cd06225">
    <property type="entry name" value="HAMP"/>
    <property type="match status" value="1"/>
</dbReference>
<evidence type="ECO:0000256" key="2">
    <source>
        <dbReference type="ARBA" id="ARBA00022692"/>
    </source>
</evidence>
<dbReference type="Gene3D" id="1.10.287.950">
    <property type="entry name" value="Methyl-accepting chemotaxis protein"/>
    <property type="match status" value="1"/>
</dbReference>
<evidence type="ECO:0000313" key="12">
    <source>
        <dbReference type="EMBL" id="MBB1485051.1"/>
    </source>
</evidence>
<reference evidence="12 13" key="1">
    <citation type="submission" date="2020-08" db="EMBL/GenBank/DDBJ databases">
        <title>Oceanospirillum sp. nov. isolated from marine sediment.</title>
        <authorList>
            <person name="Ji X."/>
        </authorList>
    </citation>
    <scope>NUCLEOTIDE SEQUENCE [LARGE SCALE GENOMIC DNA]</scope>
    <source>
        <strain evidence="12 13">D5</strain>
    </source>
</reference>
<dbReference type="InterPro" id="IPR003660">
    <property type="entry name" value="HAMP_dom"/>
</dbReference>
<evidence type="ECO:0000259" key="11">
    <source>
        <dbReference type="PROSITE" id="PS50885"/>
    </source>
</evidence>
<keyword evidence="5 7" id="KW-0807">Transducer</keyword>
<dbReference type="Pfam" id="PF00672">
    <property type="entry name" value="HAMP"/>
    <property type="match status" value="1"/>
</dbReference>
<gene>
    <name evidence="12" type="ORF">H4O21_00270</name>
</gene>
<evidence type="ECO:0000256" key="9">
    <source>
        <dbReference type="SAM" id="Phobius"/>
    </source>
</evidence>
<organism evidence="12 13">
    <name type="scientific">Oceanospirillum sediminis</name>
    <dbReference type="NCBI Taxonomy" id="2760088"/>
    <lineage>
        <taxon>Bacteria</taxon>
        <taxon>Pseudomonadati</taxon>
        <taxon>Pseudomonadota</taxon>
        <taxon>Gammaproteobacteria</taxon>
        <taxon>Oceanospirillales</taxon>
        <taxon>Oceanospirillaceae</taxon>
        <taxon>Oceanospirillum</taxon>
    </lineage>
</organism>
<evidence type="ECO:0000256" key="6">
    <source>
        <dbReference type="ARBA" id="ARBA00029447"/>
    </source>
</evidence>
<proteinExistence type="inferred from homology"/>
<dbReference type="RefSeq" id="WP_182806813.1">
    <property type="nucleotide sequence ID" value="NZ_JACJFM010000001.1"/>
</dbReference>
<feature type="coiled-coil region" evidence="8">
    <location>
        <begin position="410"/>
        <end position="455"/>
    </location>
</feature>
<dbReference type="PROSITE" id="PS50111">
    <property type="entry name" value="CHEMOTAXIS_TRANSDUC_2"/>
    <property type="match status" value="1"/>
</dbReference>
<dbReference type="GO" id="GO:0004888">
    <property type="term" value="F:transmembrane signaling receptor activity"/>
    <property type="evidence" value="ECO:0007669"/>
    <property type="project" value="InterPro"/>
</dbReference>
<comment type="similarity">
    <text evidence="6">Belongs to the methyl-accepting chemotaxis (MCP) protein family.</text>
</comment>
<dbReference type="SMART" id="SM01358">
    <property type="entry name" value="HBM"/>
    <property type="match status" value="1"/>
</dbReference>
<keyword evidence="8" id="KW-0175">Coiled coil</keyword>